<evidence type="ECO:0000313" key="2">
    <source>
        <dbReference type="EMBL" id="PNX56413.1"/>
    </source>
</evidence>
<evidence type="ECO:0000256" key="1">
    <source>
        <dbReference type="SAM" id="MobiDB-lite"/>
    </source>
</evidence>
<proteinExistence type="predicted"/>
<gene>
    <name evidence="2" type="ORF">L195_g058194</name>
</gene>
<organism evidence="2 3">
    <name type="scientific">Trifolium pratense</name>
    <name type="common">Red clover</name>
    <dbReference type="NCBI Taxonomy" id="57577"/>
    <lineage>
        <taxon>Eukaryota</taxon>
        <taxon>Viridiplantae</taxon>
        <taxon>Streptophyta</taxon>
        <taxon>Embryophyta</taxon>
        <taxon>Tracheophyta</taxon>
        <taxon>Spermatophyta</taxon>
        <taxon>Magnoliopsida</taxon>
        <taxon>eudicotyledons</taxon>
        <taxon>Gunneridae</taxon>
        <taxon>Pentapetalae</taxon>
        <taxon>rosids</taxon>
        <taxon>fabids</taxon>
        <taxon>Fabales</taxon>
        <taxon>Fabaceae</taxon>
        <taxon>Papilionoideae</taxon>
        <taxon>50 kb inversion clade</taxon>
        <taxon>NPAAA clade</taxon>
        <taxon>Hologalegina</taxon>
        <taxon>IRL clade</taxon>
        <taxon>Trifolieae</taxon>
        <taxon>Trifolium</taxon>
    </lineage>
</organism>
<name>A0A2K3JQV2_TRIPR</name>
<reference evidence="2 3" key="2">
    <citation type="journal article" date="2017" name="Front. Plant Sci.">
        <title>Gene Classification and Mining of Molecular Markers Useful in Red Clover (Trifolium pratense) Breeding.</title>
        <authorList>
            <person name="Istvanek J."/>
            <person name="Dluhosova J."/>
            <person name="Dluhos P."/>
            <person name="Patkova L."/>
            <person name="Nedelnik J."/>
            <person name="Repkova J."/>
        </authorList>
    </citation>
    <scope>NUCLEOTIDE SEQUENCE [LARGE SCALE GENOMIC DNA]</scope>
    <source>
        <strain evidence="3">cv. Tatra</strain>
        <tissue evidence="2">Young leaves</tissue>
    </source>
</reference>
<reference evidence="2 3" key="1">
    <citation type="journal article" date="2014" name="Am. J. Bot.">
        <title>Genome assembly and annotation for red clover (Trifolium pratense; Fabaceae).</title>
        <authorList>
            <person name="Istvanek J."/>
            <person name="Jaros M."/>
            <person name="Krenek A."/>
            <person name="Repkova J."/>
        </authorList>
    </citation>
    <scope>NUCLEOTIDE SEQUENCE [LARGE SCALE GENOMIC DNA]</scope>
    <source>
        <strain evidence="3">cv. Tatra</strain>
        <tissue evidence="2">Young leaves</tissue>
    </source>
</reference>
<protein>
    <submittedName>
        <fullName evidence="2">Uncharacterized protein</fullName>
    </submittedName>
</protein>
<sequence length="64" mass="7128">MVLGQENCCLSPFFNLPSKKQLGQDKKVVTFCFVERSGREENGGVTSVREEVEEETELDGGSCR</sequence>
<dbReference type="AlphaFoldDB" id="A0A2K3JQV2"/>
<dbReference type="Proteomes" id="UP000236291">
    <property type="component" value="Unassembled WGS sequence"/>
</dbReference>
<comment type="caution">
    <text evidence="2">The sequence shown here is derived from an EMBL/GenBank/DDBJ whole genome shotgun (WGS) entry which is preliminary data.</text>
</comment>
<dbReference type="EMBL" id="ASHM01119472">
    <property type="protein sequence ID" value="PNX56413.1"/>
    <property type="molecule type" value="Genomic_DNA"/>
</dbReference>
<accession>A0A2K3JQV2</accession>
<evidence type="ECO:0000313" key="3">
    <source>
        <dbReference type="Proteomes" id="UP000236291"/>
    </source>
</evidence>
<feature type="region of interest" description="Disordered" evidence="1">
    <location>
        <begin position="41"/>
        <end position="64"/>
    </location>
</feature>